<dbReference type="AlphaFoldDB" id="A0A6G1HQE3"/>
<sequence length="173" mass="18655">MLTAHPEPLVSAVNWSLVDYVAVVGGWGTSALHLRQHIRGCGLLCKIADVVEIPGRDELDVDPLKLVYNWLSNKDRGCWLLVLDNAEDQALFSSDPPLADFLPQSHHGTILITSCSQSLASRLTGGVSAVLKAEPMDQDRGVSLLNKKLPESSACGQAIDMVEELEGMPLAIT</sequence>
<evidence type="ECO:0000313" key="1">
    <source>
        <dbReference type="EMBL" id="KAF2398121.1"/>
    </source>
</evidence>
<protein>
    <recommendedName>
        <fullName evidence="3">NB-ARC domain-containing protein</fullName>
    </recommendedName>
</protein>
<dbReference type="InterPro" id="IPR027417">
    <property type="entry name" value="P-loop_NTPase"/>
</dbReference>
<name>A0A6G1HQE3_9PEZI</name>
<reference evidence="1" key="1">
    <citation type="journal article" date="2020" name="Stud. Mycol.">
        <title>101 Dothideomycetes genomes: a test case for predicting lifestyles and emergence of pathogens.</title>
        <authorList>
            <person name="Haridas S."/>
            <person name="Albert R."/>
            <person name="Binder M."/>
            <person name="Bloem J."/>
            <person name="Labutti K."/>
            <person name="Salamov A."/>
            <person name="Andreopoulos B."/>
            <person name="Baker S."/>
            <person name="Barry K."/>
            <person name="Bills G."/>
            <person name="Bluhm B."/>
            <person name="Cannon C."/>
            <person name="Castanera R."/>
            <person name="Culley D."/>
            <person name="Daum C."/>
            <person name="Ezra D."/>
            <person name="Gonzalez J."/>
            <person name="Henrissat B."/>
            <person name="Kuo A."/>
            <person name="Liang C."/>
            <person name="Lipzen A."/>
            <person name="Lutzoni F."/>
            <person name="Magnuson J."/>
            <person name="Mondo S."/>
            <person name="Nolan M."/>
            <person name="Ohm R."/>
            <person name="Pangilinan J."/>
            <person name="Park H.-J."/>
            <person name="Ramirez L."/>
            <person name="Alfaro M."/>
            <person name="Sun H."/>
            <person name="Tritt A."/>
            <person name="Yoshinaga Y."/>
            <person name="Zwiers L.-H."/>
            <person name="Turgeon B."/>
            <person name="Goodwin S."/>
            <person name="Spatafora J."/>
            <person name="Crous P."/>
            <person name="Grigoriev I."/>
        </authorList>
    </citation>
    <scope>NUCLEOTIDE SEQUENCE</scope>
    <source>
        <strain evidence="1">CBS 262.69</strain>
    </source>
</reference>
<keyword evidence="2" id="KW-1185">Reference proteome</keyword>
<proteinExistence type="predicted"/>
<organism evidence="1 2">
    <name type="scientific">Trichodelitschia bisporula</name>
    <dbReference type="NCBI Taxonomy" id="703511"/>
    <lineage>
        <taxon>Eukaryota</taxon>
        <taxon>Fungi</taxon>
        <taxon>Dikarya</taxon>
        <taxon>Ascomycota</taxon>
        <taxon>Pezizomycotina</taxon>
        <taxon>Dothideomycetes</taxon>
        <taxon>Dothideomycetes incertae sedis</taxon>
        <taxon>Phaeotrichales</taxon>
        <taxon>Phaeotrichaceae</taxon>
        <taxon>Trichodelitschia</taxon>
    </lineage>
</organism>
<evidence type="ECO:0000313" key="2">
    <source>
        <dbReference type="Proteomes" id="UP000799640"/>
    </source>
</evidence>
<gene>
    <name evidence="1" type="ORF">EJ06DRAFT_558521</name>
</gene>
<dbReference type="Gene3D" id="3.40.50.300">
    <property type="entry name" value="P-loop containing nucleotide triphosphate hydrolases"/>
    <property type="match status" value="1"/>
</dbReference>
<accession>A0A6G1HQE3</accession>
<dbReference type="Proteomes" id="UP000799640">
    <property type="component" value="Unassembled WGS sequence"/>
</dbReference>
<dbReference type="EMBL" id="ML996701">
    <property type="protein sequence ID" value="KAF2398121.1"/>
    <property type="molecule type" value="Genomic_DNA"/>
</dbReference>
<dbReference type="OrthoDB" id="20872at2759"/>
<evidence type="ECO:0008006" key="3">
    <source>
        <dbReference type="Google" id="ProtNLM"/>
    </source>
</evidence>
<dbReference type="SUPFAM" id="SSF52540">
    <property type="entry name" value="P-loop containing nucleoside triphosphate hydrolases"/>
    <property type="match status" value="1"/>
</dbReference>